<organism evidence="8 9">
    <name type="scientific">Laceyella tengchongensis</name>
    <dbReference type="NCBI Taxonomy" id="574699"/>
    <lineage>
        <taxon>Bacteria</taxon>
        <taxon>Bacillati</taxon>
        <taxon>Bacillota</taxon>
        <taxon>Bacilli</taxon>
        <taxon>Bacillales</taxon>
        <taxon>Thermoactinomycetaceae</taxon>
        <taxon>Laceyella</taxon>
    </lineage>
</organism>
<dbReference type="InterPro" id="IPR050104">
    <property type="entry name" value="FMN-dep_NADH:Q_OxRdtase_AzoR1"/>
</dbReference>
<comment type="function">
    <text evidence="6">Quinone reductase that provides resistance to thiol-specific stress caused by electrophilic quinones.</text>
</comment>
<dbReference type="InterPro" id="IPR029039">
    <property type="entry name" value="Flavoprotein-like_sf"/>
</dbReference>
<dbReference type="InterPro" id="IPR003680">
    <property type="entry name" value="Flavodoxin_fold"/>
</dbReference>
<evidence type="ECO:0000256" key="5">
    <source>
        <dbReference type="ARBA" id="ARBA00048542"/>
    </source>
</evidence>
<evidence type="ECO:0000259" key="7">
    <source>
        <dbReference type="Pfam" id="PF02525"/>
    </source>
</evidence>
<sequence length="210" mass="23366">MAKVLYITANPKAENESFSLKLGKGFLDKYKELNPQDEIIHLDLYQMDLPYLDADVFSGWGKLAKGEGLTEDEQRKVARINELTDQFVEADKYVFVTPMWNFLFPPRMKTYIDTICIAGKTFKYTEQGPVGLLEGKKAIHLHASGGVYSHGPAQDLNFADRYIHAVMNFIGITDVTTVVAEGMAAQPDQAEAILKDAIAKAQDAAVQFAK</sequence>
<proteinExistence type="inferred from homology"/>
<comment type="subunit">
    <text evidence="6">Homodimer.</text>
</comment>
<keyword evidence="3 6" id="KW-0560">Oxidoreductase</keyword>
<keyword evidence="9" id="KW-1185">Reference proteome</keyword>
<dbReference type="EC" id="1.6.5.-" evidence="6"/>
<evidence type="ECO:0000256" key="4">
    <source>
        <dbReference type="ARBA" id="ARBA00023027"/>
    </source>
</evidence>
<dbReference type="EMBL" id="FXTU01000006">
    <property type="protein sequence ID" value="SMP28356.1"/>
    <property type="molecule type" value="Genomic_DNA"/>
</dbReference>
<dbReference type="PANTHER" id="PTHR43741:SF7">
    <property type="entry name" value="FMN-DEPENDENT NADH:QUINONE OXIDOREDUCTASE"/>
    <property type="match status" value="1"/>
</dbReference>
<evidence type="ECO:0000256" key="6">
    <source>
        <dbReference type="HAMAP-Rule" id="MF_01216"/>
    </source>
</evidence>
<evidence type="ECO:0000313" key="8">
    <source>
        <dbReference type="EMBL" id="SMP28356.1"/>
    </source>
</evidence>
<dbReference type="GO" id="GO:0010181">
    <property type="term" value="F:FMN binding"/>
    <property type="evidence" value="ECO:0007669"/>
    <property type="project" value="UniProtKB-UniRule"/>
</dbReference>
<comment type="catalytic activity">
    <reaction evidence="5">
        <text>N,N-dimethyl-1,4-phenylenediamine + anthranilate + 2 NAD(+) = 2-(4-dimethylaminophenyl)diazenylbenzoate + 2 NADH + 2 H(+)</text>
        <dbReference type="Rhea" id="RHEA:55872"/>
        <dbReference type="ChEBI" id="CHEBI:15378"/>
        <dbReference type="ChEBI" id="CHEBI:15783"/>
        <dbReference type="ChEBI" id="CHEBI:16567"/>
        <dbReference type="ChEBI" id="CHEBI:57540"/>
        <dbReference type="ChEBI" id="CHEBI:57945"/>
        <dbReference type="ChEBI" id="CHEBI:71579"/>
        <dbReference type="EC" id="1.7.1.17"/>
    </reaction>
    <physiologicalReaction direction="right-to-left" evidence="5">
        <dbReference type="Rhea" id="RHEA:55874"/>
    </physiologicalReaction>
</comment>
<evidence type="ECO:0000256" key="2">
    <source>
        <dbReference type="ARBA" id="ARBA00022643"/>
    </source>
</evidence>
<reference evidence="8" key="1">
    <citation type="submission" date="2017-05" db="EMBL/GenBank/DDBJ databases">
        <authorList>
            <person name="Varghese N."/>
            <person name="Submissions S."/>
        </authorList>
    </citation>
    <scope>NUCLEOTIDE SEQUENCE</scope>
    <source>
        <strain evidence="8">DSM 45262</strain>
    </source>
</reference>
<accession>A0AA45WRK3</accession>
<feature type="binding site" evidence="6">
    <location>
        <begin position="17"/>
        <end position="19"/>
    </location>
    <ligand>
        <name>FMN</name>
        <dbReference type="ChEBI" id="CHEBI:58210"/>
    </ligand>
</feature>
<comment type="caution">
    <text evidence="8">The sequence shown here is derived from an EMBL/GenBank/DDBJ whole genome shotgun (WGS) entry which is preliminary data.</text>
</comment>
<name>A0AA45WRK3_9BACL</name>
<dbReference type="NCBIfam" id="NF010075">
    <property type="entry name" value="PRK13556.1"/>
    <property type="match status" value="1"/>
</dbReference>
<evidence type="ECO:0000256" key="3">
    <source>
        <dbReference type="ARBA" id="ARBA00023002"/>
    </source>
</evidence>
<feature type="binding site" evidence="6">
    <location>
        <begin position="99"/>
        <end position="102"/>
    </location>
    <ligand>
        <name>FMN</name>
        <dbReference type="ChEBI" id="CHEBI:58210"/>
    </ligand>
</feature>
<protein>
    <recommendedName>
        <fullName evidence="6">FMN dependent NADH:quinone oxidoreductase</fullName>
        <ecNumber evidence="6">1.6.5.-</ecNumber>
    </recommendedName>
    <alternativeName>
        <fullName evidence="6">Azo-dye reductase</fullName>
    </alternativeName>
    <alternativeName>
        <fullName evidence="6">FMN-dependent NADH-azo compound oxidoreductase</fullName>
    </alternativeName>
    <alternativeName>
        <fullName evidence="6">FMN-dependent NADH-azoreductase</fullName>
        <ecNumber evidence="6">1.7.1.17</ecNumber>
    </alternativeName>
</protein>
<dbReference type="Gene3D" id="3.40.50.360">
    <property type="match status" value="1"/>
</dbReference>
<dbReference type="PANTHER" id="PTHR43741">
    <property type="entry name" value="FMN-DEPENDENT NADH-AZOREDUCTASE 1"/>
    <property type="match status" value="1"/>
</dbReference>
<keyword evidence="4 6" id="KW-0520">NAD</keyword>
<dbReference type="GO" id="GO:0016652">
    <property type="term" value="F:oxidoreductase activity, acting on NAD(P)H as acceptor"/>
    <property type="evidence" value="ECO:0007669"/>
    <property type="project" value="UniProtKB-UniRule"/>
</dbReference>
<dbReference type="RefSeq" id="WP_102992093.1">
    <property type="nucleotide sequence ID" value="NZ_FXTU01000006.1"/>
</dbReference>
<dbReference type="GO" id="GO:0009055">
    <property type="term" value="F:electron transfer activity"/>
    <property type="evidence" value="ECO:0007669"/>
    <property type="project" value="UniProtKB-UniRule"/>
</dbReference>
<dbReference type="AlphaFoldDB" id="A0AA45WRK3"/>
<evidence type="ECO:0000313" key="9">
    <source>
        <dbReference type="Proteomes" id="UP001157946"/>
    </source>
</evidence>
<evidence type="ECO:0000256" key="1">
    <source>
        <dbReference type="ARBA" id="ARBA00022630"/>
    </source>
</evidence>
<keyword evidence="1 6" id="KW-0285">Flavoprotein</keyword>
<dbReference type="Pfam" id="PF02525">
    <property type="entry name" value="Flavodoxin_2"/>
    <property type="match status" value="1"/>
</dbReference>
<dbReference type="HAMAP" id="MF_01216">
    <property type="entry name" value="Azoreductase_type1"/>
    <property type="match status" value="1"/>
</dbReference>
<feature type="domain" description="Flavodoxin-like fold" evidence="7">
    <location>
        <begin position="3"/>
        <end position="203"/>
    </location>
</feature>
<dbReference type="Proteomes" id="UP001157946">
    <property type="component" value="Unassembled WGS sequence"/>
</dbReference>
<dbReference type="SUPFAM" id="SSF52218">
    <property type="entry name" value="Flavoproteins"/>
    <property type="match status" value="1"/>
</dbReference>
<dbReference type="EC" id="1.7.1.17" evidence="6"/>
<comment type="catalytic activity">
    <reaction evidence="6">
        <text>2 a quinone + NADH + H(+) = 2 a 1,4-benzosemiquinone + NAD(+)</text>
        <dbReference type="Rhea" id="RHEA:65952"/>
        <dbReference type="ChEBI" id="CHEBI:15378"/>
        <dbReference type="ChEBI" id="CHEBI:57540"/>
        <dbReference type="ChEBI" id="CHEBI:57945"/>
        <dbReference type="ChEBI" id="CHEBI:132124"/>
        <dbReference type="ChEBI" id="CHEBI:134225"/>
    </reaction>
</comment>
<keyword evidence="2 6" id="KW-0288">FMN</keyword>
<comment type="similarity">
    <text evidence="6">Belongs to the azoreductase type 1 family.</text>
</comment>
<dbReference type="InterPro" id="IPR023048">
    <property type="entry name" value="NADH:quinone_OxRdtase_FMN_depd"/>
</dbReference>
<gene>
    <name evidence="6" type="primary">azoR</name>
    <name evidence="8" type="ORF">SAMN06265361_10670</name>
</gene>
<dbReference type="GO" id="GO:0016655">
    <property type="term" value="F:oxidoreductase activity, acting on NAD(P)H, quinone or similar compound as acceptor"/>
    <property type="evidence" value="ECO:0007669"/>
    <property type="project" value="InterPro"/>
</dbReference>
<comment type="caution">
    <text evidence="6">Lacks conserved residue(s) required for the propagation of feature annotation.</text>
</comment>
<comment type="function">
    <text evidence="6">Also exhibits azoreductase activity. Catalyzes the reductive cleavage of the azo bond in aromatic azo compounds to the corresponding amines.</text>
</comment>
<comment type="cofactor">
    <cofactor evidence="6">
        <name>FMN</name>
        <dbReference type="ChEBI" id="CHEBI:58210"/>
    </cofactor>
    <text evidence="6">Binds 1 FMN per subunit.</text>
</comment>